<dbReference type="InterPro" id="IPR057506">
    <property type="entry name" value="C2_GPCPD1"/>
</dbReference>
<dbReference type="AlphaFoldDB" id="A0A4R0RXG6"/>
<dbReference type="Pfam" id="PF25329">
    <property type="entry name" value="C2_GDE1"/>
    <property type="match status" value="1"/>
</dbReference>
<dbReference type="InterPro" id="IPR002110">
    <property type="entry name" value="Ankyrin_rpt"/>
</dbReference>
<evidence type="ECO:0000256" key="1">
    <source>
        <dbReference type="ARBA" id="ARBA00022737"/>
    </source>
</evidence>
<dbReference type="Pfam" id="PF03105">
    <property type="entry name" value="SPX"/>
    <property type="match status" value="2"/>
</dbReference>
<accession>A0A4R0RXG6</accession>
<dbReference type="PANTHER" id="PTHR24173">
    <property type="entry name" value="ANKYRIN REPEAT CONTAINING"/>
    <property type="match status" value="1"/>
</dbReference>
<evidence type="ECO:0000256" key="4">
    <source>
        <dbReference type="SAM" id="MobiDB-lite"/>
    </source>
</evidence>
<dbReference type="SUPFAM" id="SSF48403">
    <property type="entry name" value="Ankyrin repeat"/>
    <property type="match status" value="1"/>
</dbReference>
<dbReference type="PROSITE" id="PS50297">
    <property type="entry name" value="ANK_REP_REGION"/>
    <property type="match status" value="3"/>
</dbReference>
<proteinExistence type="predicted"/>
<evidence type="ECO:0000259" key="6">
    <source>
        <dbReference type="PROSITE" id="PS51704"/>
    </source>
</evidence>
<feature type="domain" description="SPX" evidence="5">
    <location>
        <begin position="1"/>
        <end position="202"/>
    </location>
</feature>
<protein>
    <recommendedName>
        <fullName evidence="9">Phosphate system positive regulatory protein pho81</fullName>
    </recommendedName>
</protein>
<dbReference type="GO" id="GO:0008081">
    <property type="term" value="F:phosphoric diester hydrolase activity"/>
    <property type="evidence" value="ECO:0007669"/>
    <property type="project" value="InterPro"/>
</dbReference>
<dbReference type="PROSITE" id="PS51704">
    <property type="entry name" value="GP_PDE"/>
    <property type="match status" value="1"/>
</dbReference>
<gene>
    <name evidence="7" type="ORF">EIP91_012060</name>
</gene>
<name>A0A4R0RXG6_9APHY</name>
<dbReference type="InterPro" id="IPR036770">
    <property type="entry name" value="Ankyrin_rpt-contain_sf"/>
</dbReference>
<dbReference type="InterPro" id="IPR004331">
    <property type="entry name" value="SPX_dom"/>
</dbReference>
<dbReference type="CDD" id="cd14483">
    <property type="entry name" value="SPX_PHO81_NUC-2_like"/>
    <property type="match status" value="1"/>
</dbReference>
<dbReference type="OrthoDB" id="1577640at2759"/>
<dbReference type="SMART" id="SM00248">
    <property type="entry name" value="ANK"/>
    <property type="match status" value="7"/>
</dbReference>
<dbReference type="SUPFAM" id="SSF51695">
    <property type="entry name" value="PLC-like phosphodiesterases"/>
    <property type="match status" value="1"/>
</dbReference>
<dbReference type="InterPro" id="IPR030395">
    <property type="entry name" value="GP_PDE_dom"/>
</dbReference>
<dbReference type="Pfam" id="PF03009">
    <property type="entry name" value="GDPD"/>
    <property type="match status" value="1"/>
</dbReference>
<feature type="repeat" description="ANK" evidence="3">
    <location>
        <begin position="505"/>
        <end position="537"/>
    </location>
</feature>
<sequence length="1101" mass="120396">MKFGKAILNEQVPGWSQYYLDYKHLKKIISSLTSHRPAAEAAALAIGVPPRDLLSSQSAVDDLQEQPLGPNDGPPILASLGQDDERSPGFQAVKAAFFFKLERELEKINAFYLEKEAELKLRLETLLSKRKAAAMHVLPDSLDDNATKDHVEWSAVEEGFRLLERDLGKIQQFVEINATGFRKILKKWDKRSKSSTKELYLARQVEVQPVFNRQLISELSDTVATCLLDLTDLSVGLKYEATSSEDPALDQRIYVNRSAQMGPFRELESNLRKAIATSDVGSLRDLVRFSDSLSQSGEAQMHVTRILWKAVIDAPLELADLILASTAGSFNYAFVDDINGRTCLHEAATVGVIRLVNLCLTNGVPSGKVDIYGRSALHYAAMHGHADVCRRLIEVGLPPNEVDLDNCTPLIYATIRGSVDCVRVLLEEGKVSAKDTASNGDLMPLALAARAGHLDVAVLLLQHGAPSLANSNGEYPVHLAAQEGHSEICRLLTNYEGWDTPDKYNDWTPLFHAARYGHSACIRVLLDAGSRSDRSDEVDNSPTYYAAWYGHRECVTLLLNAGTTATSSKLAPFPHSPAHASPMSDTQMSAGTDDIDAIPSLSLPPPMMPYRVYGHNYLDRNALVQVSVGHLSSRFGDQAAEPTAAVRLRPPLGGSEMMNGRYLHTSPRLKLVMTPASVATAAPYSIPIPISDERTVFTFQVPSVDVLSLEFSLYPNFGTKTIGRAVALPSFFADISNSRPLVLPILDHRLHIIGEVSFEVNVVTPFNGVTLEIGGSVETYWKSITNPVSGPSLRSSTPRAMQSPRGISSPVQNSPSIPMPQIGGHSLTHSSVTGSYLYITVQVTRDLEPVVYPDWALPENGYDLGVADLTLAQFKGVAQRHGRCLPTPGSSSIQDFRSSVAQSMASLREVLQILPQTVGICLEIAYPPTSIRQRRSLRHQLDLNVMVDAVLRTIYTQDPTHSGRRNVVFTSFSPDVCAALNWKQPNYPVFFASRCGQPNADLPSATTYSVEDAHDYRLSSLGAAVEWSKLNNLLGVLLDAELLHQIPSLVQGVKDFGLLVGAFGSVKHLSTLSSPESPSFAGVDAFLQDGILTYVDHSKRF</sequence>
<dbReference type="PROSITE" id="PS50088">
    <property type="entry name" value="ANK_REPEAT"/>
    <property type="match status" value="4"/>
</dbReference>
<evidence type="ECO:0000313" key="8">
    <source>
        <dbReference type="Proteomes" id="UP000292702"/>
    </source>
</evidence>
<dbReference type="STRING" id="92696.A0A4R0RXG6"/>
<feature type="repeat" description="ANK" evidence="3">
    <location>
        <begin position="440"/>
        <end position="472"/>
    </location>
</feature>
<feature type="repeat" description="ANK" evidence="3">
    <location>
        <begin position="372"/>
        <end position="404"/>
    </location>
</feature>
<dbReference type="Gene3D" id="1.25.40.20">
    <property type="entry name" value="Ankyrin repeat-containing domain"/>
    <property type="match status" value="2"/>
</dbReference>
<dbReference type="InterPro" id="IPR017946">
    <property type="entry name" value="PLC-like_Pdiesterase_TIM-brl"/>
</dbReference>
<evidence type="ECO:0008006" key="9">
    <source>
        <dbReference type="Google" id="ProtNLM"/>
    </source>
</evidence>
<dbReference type="Gene3D" id="3.20.20.190">
    <property type="entry name" value="Phosphatidylinositol (PI) phosphodiesterase"/>
    <property type="match status" value="1"/>
</dbReference>
<evidence type="ECO:0000256" key="2">
    <source>
        <dbReference type="ARBA" id="ARBA00023043"/>
    </source>
</evidence>
<dbReference type="PANTHER" id="PTHR24173:SF74">
    <property type="entry name" value="ANKYRIN REPEAT DOMAIN-CONTAINING PROTEIN 16"/>
    <property type="match status" value="1"/>
</dbReference>
<comment type="caution">
    <text evidence="7">The sequence shown here is derived from an EMBL/GenBank/DDBJ whole genome shotgun (WGS) entry which is preliminary data.</text>
</comment>
<keyword evidence="1" id="KW-0677">Repeat</keyword>
<dbReference type="EMBL" id="RWJN01000089">
    <property type="protein sequence ID" value="TCD67694.1"/>
    <property type="molecule type" value="Genomic_DNA"/>
</dbReference>
<organism evidence="7 8">
    <name type="scientific">Steccherinum ochraceum</name>
    <dbReference type="NCBI Taxonomy" id="92696"/>
    <lineage>
        <taxon>Eukaryota</taxon>
        <taxon>Fungi</taxon>
        <taxon>Dikarya</taxon>
        <taxon>Basidiomycota</taxon>
        <taxon>Agaricomycotina</taxon>
        <taxon>Agaricomycetes</taxon>
        <taxon>Polyporales</taxon>
        <taxon>Steccherinaceae</taxon>
        <taxon>Steccherinum</taxon>
    </lineage>
</organism>
<dbReference type="Proteomes" id="UP000292702">
    <property type="component" value="Unassembled WGS sequence"/>
</dbReference>
<dbReference type="Pfam" id="PF12796">
    <property type="entry name" value="Ank_2"/>
    <property type="match status" value="2"/>
</dbReference>
<dbReference type="PROSITE" id="PS51382">
    <property type="entry name" value="SPX"/>
    <property type="match status" value="1"/>
</dbReference>
<evidence type="ECO:0000259" key="5">
    <source>
        <dbReference type="PROSITE" id="PS51382"/>
    </source>
</evidence>
<keyword evidence="8" id="KW-1185">Reference proteome</keyword>
<feature type="repeat" description="ANK" evidence="3">
    <location>
        <begin position="472"/>
        <end position="492"/>
    </location>
</feature>
<evidence type="ECO:0000313" key="7">
    <source>
        <dbReference type="EMBL" id="TCD67694.1"/>
    </source>
</evidence>
<evidence type="ECO:0000256" key="3">
    <source>
        <dbReference type="PROSITE-ProRule" id="PRU00023"/>
    </source>
</evidence>
<dbReference type="Pfam" id="PF00023">
    <property type="entry name" value="Ank"/>
    <property type="match status" value="1"/>
</dbReference>
<feature type="region of interest" description="Disordered" evidence="4">
    <location>
        <begin position="791"/>
        <end position="813"/>
    </location>
</feature>
<dbReference type="GO" id="GO:0006629">
    <property type="term" value="P:lipid metabolic process"/>
    <property type="evidence" value="ECO:0007669"/>
    <property type="project" value="InterPro"/>
</dbReference>
<reference evidence="7 8" key="1">
    <citation type="submission" date="2018-11" db="EMBL/GenBank/DDBJ databases">
        <title>Genome assembly of Steccherinum ochraceum LE-BIN_3174, the white-rot fungus of the Steccherinaceae family (The Residual Polyporoid clade, Polyporales, Basidiomycota).</title>
        <authorList>
            <person name="Fedorova T.V."/>
            <person name="Glazunova O.A."/>
            <person name="Landesman E.O."/>
            <person name="Moiseenko K.V."/>
            <person name="Psurtseva N.V."/>
            <person name="Savinova O.S."/>
            <person name="Shakhova N.V."/>
            <person name="Tyazhelova T.V."/>
            <person name="Vasina D.V."/>
        </authorList>
    </citation>
    <scope>NUCLEOTIDE SEQUENCE [LARGE SCALE GENOMIC DNA]</scope>
    <source>
        <strain evidence="7 8">LE-BIN_3174</strain>
    </source>
</reference>
<keyword evidence="2 3" id="KW-0040">ANK repeat</keyword>
<feature type="domain" description="GP-PDE" evidence="6">
    <location>
        <begin position="805"/>
        <end position="1101"/>
    </location>
</feature>